<organism evidence="1 2">
    <name type="scientific">Frankliniella occidentalis</name>
    <name type="common">Western flower thrips</name>
    <name type="synonym">Euthrips occidentalis</name>
    <dbReference type="NCBI Taxonomy" id="133901"/>
    <lineage>
        <taxon>Eukaryota</taxon>
        <taxon>Metazoa</taxon>
        <taxon>Ecdysozoa</taxon>
        <taxon>Arthropoda</taxon>
        <taxon>Hexapoda</taxon>
        <taxon>Insecta</taxon>
        <taxon>Pterygota</taxon>
        <taxon>Neoptera</taxon>
        <taxon>Paraneoptera</taxon>
        <taxon>Thysanoptera</taxon>
        <taxon>Terebrantia</taxon>
        <taxon>Thripoidea</taxon>
        <taxon>Thripidae</taxon>
        <taxon>Frankliniella</taxon>
    </lineage>
</organism>
<protein>
    <submittedName>
        <fullName evidence="2">Uncharacterized protein LOC113211862</fullName>
    </submittedName>
</protein>
<name>A0A6J1SYZ7_FRAOC</name>
<sequence>MTDKQSFHLSNAANRLSNEGSLSHLKSHFLWICSALSGKQISKCDTMMCPKCCEVWNTGKFALKVVSKSTPGPRMMKILRKFEKEPEKLTRVESSLLKRHQQTNKNKLVLRCLVCKNETIIPFQKQIPEKAPTCETPAAECSIVMSTKKKKKKDRFAGLNVSAVMSASPSPFNSSKRNMHINRINGTPSSVSTANEIKINSPSQMTNNRSSMTPIASKVLISETNRKSGQKPVWKKMQSLREEIKLEEKNRIKDHHKALTIRNLNVKKNNKLQDFISRKEKDVHLEDRINCLLQI</sequence>
<proteinExistence type="predicted"/>
<dbReference type="OrthoDB" id="6736198at2759"/>
<reference evidence="2" key="1">
    <citation type="submission" date="2025-08" db="UniProtKB">
        <authorList>
            <consortium name="RefSeq"/>
        </authorList>
    </citation>
    <scope>IDENTIFICATION</scope>
    <source>
        <tissue evidence="2">Whole organism</tissue>
    </source>
</reference>
<dbReference type="KEGG" id="foc:113211862"/>
<evidence type="ECO:0000313" key="2">
    <source>
        <dbReference type="RefSeq" id="XP_026286168.2"/>
    </source>
</evidence>
<accession>A0A6J1SYZ7</accession>
<dbReference type="RefSeq" id="XP_026286168.2">
    <property type="nucleotide sequence ID" value="XM_026430383.2"/>
</dbReference>
<dbReference type="Proteomes" id="UP000504606">
    <property type="component" value="Unplaced"/>
</dbReference>
<gene>
    <name evidence="2" type="primary">LOC113211862</name>
</gene>
<dbReference type="GeneID" id="113211862"/>
<keyword evidence="1" id="KW-1185">Reference proteome</keyword>
<dbReference type="AlphaFoldDB" id="A0A6J1SYZ7"/>
<evidence type="ECO:0000313" key="1">
    <source>
        <dbReference type="Proteomes" id="UP000504606"/>
    </source>
</evidence>